<evidence type="ECO:0000313" key="3">
    <source>
        <dbReference type="Proteomes" id="UP001237448"/>
    </source>
</evidence>
<dbReference type="Proteomes" id="UP001237448">
    <property type="component" value="Unassembled WGS sequence"/>
</dbReference>
<comment type="caution">
    <text evidence="2">The sequence shown here is derived from an EMBL/GenBank/DDBJ whole genome shotgun (WGS) entry which is preliminary data.</text>
</comment>
<evidence type="ECO:0000256" key="1">
    <source>
        <dbReference type="SAM" id="Phobius"/>
    </source>
</evidence>
<keyword evidence="1" id="KW-0472">Membrane</keyword>
<proteinExistence type="predicted"/>
<feature type="transmembrane region" description="Helical" evidence="1">
    <location>
        <begin position="12"/>
        <end position="32"/>
    </location>
</feature>
<accession>A0ABU0FQY4</accession>
<protein>
    <submittedName>
        <fullName evidence="2">Uncharacterized membrane protein (DUF4010 family)</fullName>
    </submittedName>
</protein>
<keyword evidence="1" id="KW-1133">Transmembrane helix</keyword>
<name>A0ABU0FQY4_9HYPH</name>
<feature type="transmembrane region" description="Helical" evidence="1">
    <location>
        <begin position="38"/>
        <end position="58"/>
    </location>
</feature>
<reference evidence="2 3" key="1">
    <citation type="submission" date="2023-07" db="EMBL/GenBank/DDBJ databases">
        <title>Genomic Encyclopedia of Type Strains, Phase IV (KMG-IV): sequencing the most valuable type-strain genomes for metagenomic binning, comparative biology and taxonomic classification.</title>
        <authorList>
            <person name="Goeker M."/>
        </authorList>
    </citation>
    <scope>NUCLEOTIDE SEQUENCE [LARGE SCALE GENOMIC DNA]</scope>
    <source>
        <strain evidence="2 3">DSM 5896</strain>
    </source>
</reference>
<dbReference type="EMBL" id="JAUSVK010000001">
    <property type="protein sequence ID" value="MDQ0396480.1"/>
    <property type="molecule type" value="Genomic_DNA"/>
</dbReference>
<sequence length="90" mass="9647">MKTSSSPRLDLVSRVTVHIFIGQLTIAAIMAASSPKGFMPTFSVLLAFFAFIQVLLALSGGRRPPAGSLTEWDGVSWLLLVATGCHLLCR</sequence>
<keyword evidence="1" id="KW-0812">Transmembrane</keyword>
<evidence type="ECO:0000313" key="2">
    <source>
        <dbReference type="EMBL" id="MDQ0396480.1"/>
    </source>
</evidence>
<gene>
    <name evidence="2" type="ORF">J3R73_006272</name>
</gene>
<keyword evidence="3" id="KW-1185">Reference proteome</keyword>
<dbReference type="RefSeq" id="WP_307436828.1">
    <property type="nucleotide sequence ID" value="NZ_JAUSVK010000001.1"/>
</dbReference>
<organism evidence="2 3">
    <name type="scientific">Labrys monachus</name>
    <dbReference type="NCBI Taxonomy" id="217067"/>
    <lineage>
        <taxon>Bacteria</taxon>
        <taxon>Pseudomonadati</taxon>
        <taxon>Pseudomonadota</taxon>
        <taxon>Alphaproteobacteria</taxon>
        <taxon>Hyphomicrobiales</taxon>
        <taxon>Xanthobacteraceae</taxon>
        <taxon>Labrys</taxon>
    </lineage>
</organism>